<keyword evidence="3" id="KW-1185">Reference proteome</keyword>
<feature type="compositionally biased region" description="Acidic residues" evidence="1">
    <location>
        <begin position="413"/>
        <end position="436"/>
    </location>
</feature>
<evidence type="ECO:0000313" key="3">
    <source>
        <dbReference type="Proteomes" id="UP001420932"/>
    </source>
</evidence>
<dbReference type="EMBL" id="JBBNAF010000010">
    <property type="protein sequence ID" value="KAK9106315.1"/>
    <property type="molecule type" value="Genomic_DNA"/>
</dbReference>
<dbReference type="GO" id="GO:0003677">
    <property type="term" value="F:DNA binding"/>
    <property type="evidence" value="ECO:0007669"/>
    <property type="project" value="InterPro"/>
</dbReference>
<feature type="region of interest" description="Disordered" evidence="1">
    <location>
        <begin position="1"/>
        <end position="26"/>
    </location>
</feature>
<dbReference type="AlphaFoldDB" id="A0AAP0F6S3"/>
<feature type="region of interest" description="Disordered" evidence="1">
    <location>
        <begin position="347"/>
        <end position="436"/>
    </location>
</feature>
<protein>
    <recommendedName>
        <fullName evidence="4">DNA-binding protein RHL1</fullName>
    </recommendedName>
</protein>
<evidence type="ECO:0008006" key="4">
    <source>
        <dbReference type="Google" id="ProtNLM"/>
    </source>
</evidence>
<dbReference type="PANTHER" id="PTHR35698:SF2">
    <property type="entry name" value="DNA-BINDING PROTEIN RHL1"/>
    <property type="match status" value="1"/>
</dbReference>
<dbReference type="GO" id="GO:0042023">
    <property type="term" value="P:DNA endoreduplication"/>
    <property type="evidence" value="ECO:0007669"/>
    <property type="project" value="InterPro"/>
</dbReference>
<sequence>MGRPSKKDDPSTEQRSTEDEQKRSGLRKLIYSRNLFSQAQPKPNSRLAPSKLVAKHHGRDVVKKSQRKNRFLFSFPGLIAPINGGKIGELKDLETENPVLYLDFPQGRMKLFGTIVYPKNRYLTMQFSRGGKGVTCDDYFDSMIVFPEAWWIGKKSENPEENRLEFPKDVEVGFQESQVEYDFKGGAGVTSEEKPGTTRPVKDIAEPESPVVDVDDETSEDSAPLTGKTTANFMESTPVRQSARMAGKKLNYADDASGDDSVESNDEITEVPEKRLVERNDRAAASSVAENILFDDAEQDDMNGADAIDLAGNNLPSSVSAKKSKESSQHKRGSLVQATIATLFEKVGEKKSSGSVKRSLPKESAKKSKVIDSKQKSGQIKDEGLKKKGAQAKRRKTDAGSETITRRNKSQVVDDDIEDFSCESQDGDGTDEDWAG</sequence>
<feature type="compositionally biased region" description="Basic and acidic residues" evidence="1">
    <location>
        <begin position="360"/>
        <end position="386"/>
    </location>
</feature>
<dbReference type="Proteomes" id="UP001420932">
    <property type="component" value="Unassembled WGS sequence"/>
</dbReference>
<accession>A0AAP0F6S3</accession>
<organism evidence="2 3">
    <name type="scientific">Stephania yunnanensis</name>
    <dbReference type="NCBI Taxonomy" id="152371"/>
    <lineage>
        <taxon>Eukaryota</taxon>
        <taxon>Viridiplantae</taxon>
        <taxon>Streptophyta</taxon>
        <taxon>Embryophyta</taxon>
        <taxon>Tracheophyta</taxon>
        <taxon>Spermatophyta</taxon>
        <taxon>Magnoliopsida</taxon>
        <taxon>Ranunculales</taxon>
        <taxon>Menispermaceae</taxon>
        <taxon>Menispermoideae</taxon>
        <taxon>Cissampelideae</taxon>
        <taxon>Stephania</taxon>
    </lineage>
</organism>
<feature type="region of interest" description="Disordered" evidence="1">
    <location>
        <begin position="291"/>
        <end position="335"/>
    </location>
</feature>
<evidence type="ECO:0000313" key="2">
    <source>
        <dbReference type="EMBL" id="KAK9106315.1"/>
    </source>
</evidence>
<dbReference type="InterPro" id="IPR038859">
    <property type="entry name" value="RHL1"/>
</dbReference>
<evidence type="ECO:0000256" key="1">
    <source>
        <dbReference type="SAM" id="MobiDB-lite"/>
    </source>
</evidence>
<feature type="compositionally biased region" description="Basic residues" evidence="1">
    <location>
        <begin position="387"/>
        <end position="396"/>
    </location>
</feature>
<gene>
    <name evidence="2" type="ORF">Syun_022326</name>
</gene>
<feature type="compositionally biased region" description="Basic and acidic residues" evidence="1">
    <location>
        <begin position="1"/>
        <end position="23"/>
    </location>
</feature>
<dbReference type="PANTHER" id="PTHR35698">
    <property type="entry name" value="DNA-BINDING PROTEIN RHL1"/>
    <property type="match status" value="1"/>
</dbReference>
<proteinExistence type="predicted"/>
<reference evidence="2 3" key="1">
    <citation type="submission" date="2024-01" db="EMBL/GenBank/DDBJ databases">
        <title>Genome assemblies of Stephania.</title>
        <authorList>
            <person name="Yang L."/>
        </authorList>
    </citation>
    <scope>NUCLEOTIDE SEQUENCE [LARGE SCALE GENOMIC DNA]</scope>
    <source>
        <strain evidence="2">YNDBR</strain>
        <tissue evidence="2">Leaf</tissue>
    </source>
</reference>
<comment type="caution">
    <text evidence="2">The sequence shown here is derived from an EMBL/GenBank/DDBJ whole genome shotgun (WGS) entry which is preliminary data.</text>
</comment>
<name>A0AAP0F6S3_9MAGN</name>
<feature type="compositionally biased region" description="Acidic residues" evidence="1">
    <location>
        <begin position="293"/>
        <end position="303"/>
    </location>
</feature>